<keyword evidence="1" id="KW-0732">Signal</keyword>
<name>A0A9W8P1M0_9AGAR</name>
<sequence length="70" mass="7606">MSSLICVEGLLLLLGEASATPNDSDEIAAFHYHGLAWPSDKTNLKLEEPVTLLQLLQHSTGHTKHRPGAM</sequence>
<feature type="chain" id="PRO_5040972605" evidence="1">
    <location>
        <begin position="20"/>
        <end position="70"/>
    </location>
</feature>
<organism evidence="2 3">
    <name type="scientific">Lentinula detonsa</name>
    <dbReference type="NCBI Taxonomy" id="2804962"/>
    <lineage>
        <taxon>Eukaryota</taxon>
        <taxon>Fungi</taxon>
        <taxon>Dikarya</taxon>
        <taxon>Basidiomycota</taxon>
        <taxon>Agaricomycotina</taxon>
        <taxon>Agaricomycetes</taxon>
        <taxon>Agaricomycetidae</taxon>
        <taxon>Agaricales</taxon>
        <taxon>Marasmiineae</taxon>
        <taxon>Omphalotaceae</taxon>
        <taxon>Lentinula</taxon>
    </lineage>
</organism>
<comment type="caution">
    <text evidence="2">The sequence shown here is derived from an EMBL/GenBank/DDBJ whole genome shotgun (WGS) entry which is preliminary data.</text>
</comment>
<evidence type="ECO:0000313" key="2">
    <source>
        <dbReference type="EMBL" id="KAJ3745166.1"/>
    </source>
</evidence>
<reference evidence="2 3" key="1">
    <citation type="journal article" date="2023" name="Proc. Natl. Acad. Sci. U.S.A.">
        <title>A global phylogenomic analysis of the shiitake genus Lentinula.</title>
        <authorList>
            <person name="Sierra-Patev S."/>
            <person name="Min B."/>
            <person name="Naranjo-Ortiz M."/>
            <person name="Looney B."/>
            <person name="Konkel Z."/>
            <person name="Slot J.C."/>
            <person name="Sakamoto Y."/>
            <person name="Steenwyk J.L."/>
            <person name="Rokas A."/>
            <person name="Carro J."/>
            <person name="Camarero S."/>
            <person name="Ferreira P."/>
            <person name="Molpeceres G."/>
            <person name="Ruiz-Duenas F.J."/>
            <person name="Serrano A."/>
            <person name="Henrissat B."/>
            <person name="Drula E."/>
            <person name="Hughes K.W."/>
            <person name="Mata J.L."/>
            <person name="Ishikawa N.K."/>
            <person name="Vargas-Isla R."/>
            <person name="Ushijima S."/>
            <person name="Smith C.A."/>
            <person name="Donoghue J."/>
            <person name="Ahrendt S."/>
            <person name="Andreopoulos W."/>
            <person name="He G."/>
            <person name="LaButti K."/>
            <person name="Lipzen A."/>
            <person name="Ng V."/>
            <person name="Riley R."/>
            <person name="Sandor L."/>
            <person name="Barry K."/>
            <person name="Martinez A.T."/>
            <person name="Xiao Y."/>
            <person name="Gibbons J.G."/>
            <person name="Terashima K."/>
            <person name="Grigoriev I.V."/>
            <person name="Hibbett D."/>
        </authorList>
    </citation>
    <scope>NUCLEOTIDE SEQUENCE [LARGE SCALE GENOMIC DNA]</scope>
    <source>
        <strain evidence="2 3">TFB7810</strain>
    </source>
</reference>
<evidence type="ECO:0000256" key="1">
    <source>
        <dbReference type="SAM" id="SignalP"/>
    </source>
</evidence>
<dbReference type="AlphaFoldDB" id="A0A9W8P1M0"/>
<dbReference type="EMBL" id="JANVFU010000006">
    <property type="protein sequence ID" value="KAJ3745166.1"/>
    <property type="molecule type" value="Genomic_DNA"/>
</dbReference>
<dbReference type="Proteomes" id="UP001142393">
    <property type="component" value="Unassembled WGS sequence"/>
</dbReference>
<feature type="signal peptide" evidence="1">
    <location>
        <begin position="1"/>
        <end position="19"/>
    </location>
</feature>
<gene>
    <name evidence="2" type="ORF">DFH05DRAFT_1126694</name>
</gene>
<proteinExistence type="predicted"/>
<accession>A0A9W8P1M0</accession>
<evidence type="ECO:0000313" key="3">
    <source>
        <dbReference type="Proteomes" id="UP001142393"/>
    </source>
</evidence>
<keyword evidence="3" id="KW-1185">Reference proteome</keyword>
<protein>
    <submittedName>
        <fullName evidence="2">Uncharacterized protein</fullName>
    </submittedName>
</protein>